<dbReference type="AlphaFoldDB" id="A0A1R1I845"/>
<keyword evidence="1" id="KW-0812">Transmembrane</keyword>
<sequence length="145" mass="16167">MQFPITLGLHRSLFLDRALFGLMLGGSLVILFYPRDTGLQALLLAIFWGIGIHAWRQLEPAVSALRLARDGSLQALLTGETDYQPVSCLPGATVHPWLSVLRLKLASNRKTTLLIAVDSTNPEDFRRLRVFLRWRAGFNDPVDAA</sequence>
<dbReference type="OrthoDB" id="9182772at2"/>
<dbReference type="Proteomes" id="UP000187526">
    <property type="component" value="Unassembled WGS sequence"/>
</dbReference>
<evidence type="ECO:0000313" key="2">
    <source>
        <dbReference type="EMBL" id="OMG54936.1"/>
    </source>
</evidence>
<accession>A0A1R1I845</accession>
<evidence type="ECO:0000256" key="1">
    <source>
        <dbReference type="SAM" id="Phobius"/>
    </source>
</evidence>
<reference evidence="2 3" key="1">
    <citation type="submission" date="2016-10" db="EMBL/GenBank/DDBJ databases">
        <title>Alkaliphiles isolated from bioreactors.</title>
        <authorList>
            <person name="Salah Z."/>
            <person name="Rout S.P."/>
            <person name="Humphreys P.N."/>
        </authorList>
    </citation>
    <scope>NUCLEOTIDE SEQUENCE [LARGE SCALE GENOMIC DNA]</scope>
    <source>
        <strain evidence="2 3">ZS02</strain>
    </source>
</reference>
<keyword evidence="1" id="KW-1133">Transmembrane helix</keyword>
<evidence type="ECO:0008006" key="4">
    <source>
        <dbReference type="Google" id="ProtNLM"/>
    </source>
</evidence>
<comment type="caution">
    <text evidence="2">The sequence shown here is derived from an EMBL/GenBank/DDBJ whole genome shotgun (WGS) entry which is preliminary data.</text>
</comment>
<dbReference type="RefSeq" id="WP_076093476.1">
    <property type="nucleotide sequence ID" value="NZ_MTHD01000002.1"/>
</dbReference>
<dbReference type="InterPro" id="IPR009883">
    <property type="entry name" value="YgfX"/>
</dbReference>
<keyword evidence="3" id="KW-1185">Reference proteome</keyword>
<evidence type="ECO:0000313" key="3">
    <source>
        <dbReference type="Proteomes" id="UP000187526"/>
    </source>
</evidence>
<gene>
    <name evidence="2" type="ORF">BJN45_07210</name>
</gene>
<proteinExistence type="predicted"/>
<dbReference type="STRING" id="418702.BJN45_07210"/>
<feature type="transmembrane region" description="Helical" evidence="1">
    <location>
        <begin position="12"/>
        <end position="33"/>
    </location>
</feature>
<organism evidence="2 3">
    <name type="scientific">Azonexus hydrophilus</name>
    <dbReference type="NCBI Taxonomy" id="418702"/>
    <lineage>
        <taxon>Bacteria</taxon>
        <taxon>Pseudomonadati</taxon>
        <taxon>Pseudomonadota</taxon>
        <taxon>Betaproteobacteria</taxon>
        <taxon>Rhodocyclales</taxon>
        <taxon>Azonexaceae</taxon>
        <taxon>Azonexus</taxon>
    </lineage>
</organism>
<keyword evidence="1" id="KW-0472">Membrane</keyword>
<name>A0A1R1I845_9RHOO</name>
<dbReference type="EMBL" id="MTHD01000002">
    <property type="protein sequence ID" value="OMG54936.1"/>
    <property type="molecule type" value="Genomic_DNA"/>
</dbReference>
<protein>
    <recommendedName>
        <fullName evidence="4">Toxin CptA</fullName>
    </recommendedName>
</protein>
<dbReference type="Pfam" id="PF07254">
    <property type="entry name" value="Cpta_toxin"/>
    <property type="match status" value="1"/>
</dbReference>